<comment type="caution">
    <text evidence="9">The sequence shown here is derived from an EMBL/GenBank/DDBJ whole genome shotgun (WGS) entry which is preliminary data.</text>
</comment>
<name>A0A439D8N0_9PEZI</name>
<dbReference type="PANTHER" id="PTHR24305">
    <property type="entry name" value="CYTOCHROME P450"/>
    <property type="match status" value="1"/>
</dbReference>
<accession>A0A439D8N0</accession>
<keyword evidence="10" id="KW-1185">Reference proteome</keyword>
<dbReference type="InterPro" id="IPR001128">
    <property type="entry name" value="Cyt_P450"/>
</dbReference>
<dbReference type="PROSITE" id="PS00086">
    <property type="entry name" value="CYTOCHROME_P450"/>
    <property type="match status" value="1"/>
</dbReference>
<dbReference type="EMBL" id="RYZI01000103">
    <property type="protein sequence ID" value="RWA10739.1"/>
    <property type="molecule type" value="Genomic_DNA"/>
</dbReference>
<evidence type="ECO:0000256" key="3">
    <source>
        <dbReference type="ARBA" id="ARBA00022617"/>
    </source>
</evidence>
<sequence length="500" mass="56786">MSTTAMDITPELLKSSNLYAWGTLGLVAILLLFSSNLNDPIANVPGPWYTKWTDLLAKYYWVTGRKPSYIHDLHHTYGPIVRVGPREVYIADTKAAQSIYKIKNEFPKSRWYLDFVPFVETLFNTPDIALHRRFRRLLSSPLSESGLKTFLPQIEHKVNLAIQGMGEEHKTRGATDVYKWWLFMTTDVIGELSFGESFRMLESGKINQYITDLQSAGKMGSYRSAFPSLFGFIARFHIPLPMLSKARVILQRMRNYSAESLRRHQAIVEKEGPDSRPTVFSKVYKAEGEESISPDHVRSNAQSYIVAGSDTTSNTLTYLVWSVCRDPGIKSRLVKELELLSDDFTYDDTRSIHLPYLEHVIDETLRRFPAAPSGLPREVPEGGAELCGYHIPAGYTVTTQNYSLHRDADAFPDPERFDPSRWENPTQAMKDAFMPFGGGSRICIGLHLAKVELRLGTARFFKAFPNAKMSSLEGMSDDDMFPKLFFLINPQGHRCLIDLQ</sequence>
<feature type="binding site" description="axial binding residue" evidence="7">
    <location>
        <position position="443"/>
    </location>
    <ligand>
        <name>heme</name>
        <dbReference type="ChEBI" id="CHEBI:30413"/>
    </ligand>
    <ligandPart>
        <name>Fe</name>
        <dbReference type="ChEBI" id="CHEBI:18248"/>
    </ligandPart>
</feature>
<dbReference type="Gene3D" id="1.10.630.10">
    <property type="entry name" value="Cytochrome P450"/>
    <property type="match status" value="1"/>
</dbReference>
<evidence type="ECO:0008006" key="11">
    <source>
        <dbReference type="Google" id="ProtNLM"/>
    </source>
</evidence>
<evidence type="ECO:0000256" key="7">
    <source>
        <dbReference type="PIRSR" id="PIRSR602401-1"/>
    </source>
</evidence>
<keyword evidence="3 7" id="KW-0349">Heme</keyword>
<dbReference type="AlphaFoldDB" id="A0A439D8N0"/>
<dbReference type="Proteomes" id="UP000286045">
    <property type="component" value="Unassembled WGS sequence"/>
</dbReference>
<dbReference type="SUPFAM" id="SSF48264">
    <property type="entry name" value="Cytochrome P450"/>
    <property type="match status" value="1"/>
</dbReference>
<dbReference type="PRINTS" id="PR00385">
    <property type="entry name" value="P450"/>
</dbReference>
<evidence type="ECO:0000256" key="1">
    <source>
        <dbReference type="ARBA" id="ARBA00001971"/>
    </source>
</evidence>
<reference evidence="9 10" key="1">
    <citation type="submission" date="2018-12" db="EMBL/GenBank/DDBJ databases">
        <title>Draft genome sequence of Xylaria grammica IHI A82.</title>
        <authorList>
            <person name="Buettner E."/>
            <person name="Kellner H."/>
        </authorList>
    </citation>
    <scope>NUCLEOTIDE SEQUENCE [LARGE SCALE GENOMIC DNA]</scope>
    <source>
        <strain evidence="9 10">IHI A82</strain>
    </source>
</reference>
<dbReference type="GO" id="GO:0004497">
    <property type="term" value="F:monooxygenase activity"/>
    <property type="evidence" value="ECO:0007669"/>
    <property type="project" value="UniProtKB-KW"/>
</dbReference>
<evidence type="ECO:0000256" key="5">
    <source>
        <dbReference type="ARBA" id="ARBA00023002"/>
    </source>
</evidence>
<keyword evidence="5 8" id="KW-0560">Oxidoreductase</keyword>
<dbReference type="InterPro" id="IPR036396">
    <property type="entry name" value="Cyt_P450_sf"/>
</dbReference>
<keyword evidence="8" id="KW-0503">Monooxygenase</keyword>
<evidence type="ECO:0000256" key="2">
    <source>
        <dbReference type="ARBA" id="ARBA00010617"/>
    </source>
</evidence>
<dbReference type="InterPro" id="IPR017972">
    <property type="entry name" value="Cyt_P450_CS"/>
</dbReference>
<gene>
    <name evidence="9" type="ORF">EKO27_g4358</name>
</gene>
<dbReference type="GO" id="GO:0005506">
    <property type="term" value="F:iron ion binding"/>
    <property type="evidence" value="ECO:0007669"/>
    <property type="project" value="InterPro"/>
</dbReference>
<dbReference type="InterPro" id="IPR002401">
    <property type="entry name" value="Cyt_P450_E_grp-I"/>
</dbReference>
<dbReference type="Pfam" id="PF00067">
    <property type="entry name" value="p450"/>
    <property type="match status" value="1"/>
</dbReference>
<dbReference type="GO" id="GO:0020037">
    <property type="term" value="F:heme binding"/>
    <property type="evidence" value="ECO:0007669"/>
    <property type="project" value="InterPro"/>
</dbReference>
<dbReference type="GO" id="GO:0016705">
    <property type="term" value="F:oxidoreductase activity, acting on paired donors, with incorporation or reduction of molecular oxygen"/>
    <property type="evidence" value="ECO:0007669"/>
    <property type="project" value="InterPro"/>
</dbReference>
<dbReference type="CDD" id="cd11059">
    <property type="entry name" value="CYP_fungal"/>
    <property type="match status" value="1"/>
</dbReference>
<comment type="cofactor">
    <cofactor evidence="1 7">
        <name>heme</name>
        <dbReference type="ChEBI" id="CHEBI:30413"/>
    </cofactor>
</comment>
<keyword evidence="4 7" id="KW-0479">Metal-binding</keyword>
<dbReference type="PRINTS" id="PR00463">
    <property type="entry name" value="EP450I"/>
</dbReference>
<protein>
    <recommendedName>
        <fullName evidence="11">Cytochrome P450</fullName>
    </recommendedName>
</protein>
<dbReference type="PANTHER" id="PTHR24305:SF96">
    <property type="entry name" value="CYTOCHROME P450 MONOOXYGENASE STCB-RELATED"/>
    <property type="match status" value="1"/>
</dbReference>
<organism evidence="9 10">
    <name type="scientific">Xylaria grammica</name>
    <dbReference type="NCBI Taxonomy" id="363999"/>
    <lineage>
        <taxon>Eukaryota</taxon>
        <taxon>Fungi</taxon>
        <taxon>Dikarya</taxon>
        <taxon>Ascomycota</taxon>
        <taxon>Pezizomycotina</taxon>
        <taxon>Sordariomycetes</taxon>
        <taxon>Xylariomycetidae</taxon>
        <taxon>Xylariales</taxon>
        <taxon>Xylariaceae</taxon>
        <taxon>Xylaria</taxon>
    </lineage>
</organism>
<keyword evidence="6 7" id="KW-0408">Iron</keyword>
<evidence type="ECO:0000313" key="9">
    <source>
        <dbReference type="EMBL" id="RWA10739.1"/>
    </source>
</evidence>
<dbReference type="STRING" id="363999.A0A439D8N0"/>
<evidence type="ECO:0000256" key="6">
    <source>
        <dbReference type="ARBA" id="ARBA00023004"/>
    </source>
</evidence>
<comment type="similarity">
    <text evidence="2 8">Belongs to the cytochrome P450 family.</text>
</comment>
<evidence type="ECO:0000313" key="10">
    <source>
        <dbReference type="Proteomes" id="UP000286045"/>
    </source>
</evidence>
<evidence type="ECO:0000256" key="4">
    <source>
        <dbReference type="ARBA" id="ARBA00022723"/>
    </source>
</evidence>
<evidence type="ECO:0000256" key="8">
    <source>
        <dbReference type="RuleBase" id="RU000461"/>
    </source>
</evidence>
<proteinExistence type="inferred from homology"/>
<dbReference type="InterPro" id="IPR050121">
    <property type="entry name" value="Cytochrome_P450_monoxygenase"/>
</dbReference>